<accession>A0A3S0Q2I9</accession>
<evidence type="ECO:0000313" key="2">
    <source>
        <dbReference type="Proteomes" id="UP000268973"/>
    </source>
</evidence>
<dbReference type="PANTHER" id="PTHR36423">
    <property type="entry name" value="AFR070WP"/>
    <property type="match status" value="1"/>
</dbReference>
<proteinExistence type="predicted"/>
<keyword evidence="1" id="KW-0223">Dioxygenase</keyword>
<dbReference type="AlphaFoldDB" id="A0A3S0Q2I9"/>
<protein>
    <submittedName>
        <fullName evidence="1">4,5-dioxygenase</fullName>
    </submittedName>
</protein>
<comment type="caution">
    <text evidence="1">The sequence shown here is derived from an EMBL/GenBank/DDBJ whole genome shotgun (WGS) entry which is preliminary data.</text>
</comment>
<dbReference type="Pfam" id="PF08883">
    <property type="entry name" value="DOPA_dioxygen"/>
    <property type="match status" value="1"/>
</dbReference>
<dbReference type="PANTHER" id="PTHR36423:SF2">
    <property type="entry name" value="AFR070WP"/>
    <property type="match status" value="1"/>
</dbReference>
<dbReference type="EMBL" id="RXZH01000002">
    <property type="protein sequence ID" value="RTZ16703.1"/>
    <property type="molecule type" value="Genomic_DNA"/>
</dbReference>
<organism evidence="1 2">
    <name type="scientific">Vibrio aquaticus</name>
    <dbReference type="NCBI Taxonomy" id="2496559"/>
    <lineage>
        <taxon>Bacteria</taxon>
        <taxon>Pseudomonadati</taxon>
        <taxon>Pseudomonadota</taxon>
        <taxon>Gammaproteobacteria</taxon>
        <taxon>Vibrionales</taxon>
        <taxon>Vibrionaceae</taxon>
        <taxon>Vibrio</taxon>
    </lineage>
</organism>
<sequence>MPFPKNIHSDYHAHIYFDESTSDEAQQLRQAVSEQFDLSVGRFNQKNVGPHLKWSFSITFTHQDFEQLIPWLEAHRRTFSVLVHALTGDDIKDHTDFAYWLGEPVPLNLSSL</sequence>
<dbReference type="Proteomes" id="UP000268973">
    <property type="component" value="Unassembled WGS sequence"/>
</dbReference>
<dbReference type="GO" id="GO:0051213">
    <property type="term" value="F:dioxygenase activity"/>
    <property type="evidence" value="ECO:0007669"/>
    <property type="project" value="UniProtKB-KW"/>
</dbReference>
<dbReference type="InterPro" id="IPR014980">
    <property type="entry name" value="DOPA_dioxygen"/>
</dbReference>
<name>A0A3S0Q2I9_9VIBR</name>
<dbReference type="SUPFAM" id="SSF143410">
    <property type="entry name" value="DOPA-like"/>
    <property type="match status" value="1"/>
</dbReference>
<dbReference type="InterPro" id="IPR023389">
    <property type="entry name" value="DOPA-like_sf"/>
</dbReference>
<evidence type="ECO:0000313" key="1">
    <source>
        <dbReference type="EMBL" id="RTZ16703.1"/>
    </source>
</evidence>
<dbReference type="RefSeq" id="WP_126573685.1">
    <property type="nucleotide sequence ID" value="NZ_RXZH01000002.1"/>
</dbReference>
<reference evidence="1 2" key="1">
    <citation type="submission" date="2018-12" db="EMBL/GenBank/DDBJ databases">
        <title>Vibrio sp. isolated from China Sea.</title>
        <authorList>
            <person name="Li Y."/>
        </authorList>
    </citation>
    <scope>NUCLEOTIDE SEQUENCE [LARGE SCALE GENOMIC DNA]</scope>
    <source>
        <strain evidence="1 2">BEI207</strain>
    </source>
</reference>
<keyword evidence="1" id="KW-0560">Oxidoreductase</keyword>
<keyword evidence="2" id="KW-1185">Reference proteome</keyword>
<dbReference type="PIRSF" id="PIRSF028139">
    <property type="entry name" value="DOPA-diox_rel_Mll2280"/>
    <property type="match status" value="1"/>
</dbReference>
<dbReference type="OrthoDB" id="572228at2"/>
<gene>
    <name evidence="1" type="ORF">EJ063_07885</name>
</gene>
<dbReference type="Gene3D" id="3.30.70.1240">
    <property type="entry name" value="DOPA-like domains"/>
    <property type="match status" value="1"/>
</dbReference>